<dbReference type="PANTHER" id="PTHR36649:SF28">
    <property type="entry name" value="UBIQUITIN-LIKE DOMAIN-CONTAINING PROTEIN"/>
    <property type="match status" value="1"/>
</dbReference>
<protein>
    <submittedName>
        <fullName evidence="1">Uncharacterized protein</fullName>
    </submittedName>
</protein>
<comment type="caution">
    <text evidence="1">The sequence shown here is derived from an EMBL/GenBank/DDBJ whole genome shotgun (WGS) entry which is preliminary data.</text>
</comment>
<keyword evidence="2" id="KW-1185">Reference proteome</keyword>
<dbReference type="AlphaFoldDB" id="A0A8S1F6K4"/>
<sequence>MNDENVPVINNEPGDIFAARLEGRYTDGDEWLKMNGSPDEWPVAYIGTKLTIDAADGIISQLAGEYSDDDDFVFCSPDPQTALKYSDVRNVNGDNKLVIFQARVNPEAITVVRLENNNHSVIWAVPKDDSIRPYGLCCYPIPQRA</sequence>
<name>A0A8S1F6K4_9PELO</name>
<dbReference type="PANTHER" id="PTHR36649">
    <property type="entry name" value="UBIQUITIN-LIKE DOMAIN-CONTAINING PROTEIN"/>
    <property type="match status" value="1"/>
</dbReference>
<accession>A0A8S1F6K4</accession>
<dbReference type="OrthoDB" id="428577at2759"/>
<proteinExistence type="predicted"/>
<organism evidence="1 2">
    <name type="scientific">Caenorhabditis bovis</name>
    <dbReference type="NCBI Taxonomy" id="2654633"/>
    <lineage>
        <taxon>Eukaryota</taxon>
        <taxon>Metazoa</taxon>
        <taxon>Ecdysozoa</taxon>
        <taxon>Nematoda</taxon>
        <taxon>Chromadorea</taxon>
        <taxon>Rhabditida</taxon>
        <taxon>Rhabditina</taxon>
        <taxon>Rhabditomorpha</taxon>
        <taxon>Rhabditoidea</taxon>
        <taxon>Rhabditidae</taxon>
        <taxon>Peloderinae</taxon>
        <taxon>Caenorhabditis</taxon>
    </lineage>
</organism>
<gene>
    <name evidence="1" type="ORF">CBOVIS_LOCUS8514</name>
</gene>
<evidence type="ECO:0000313" key="2">
    <source>
        <dbReference type="Proteomes" id="UP000494206"/>
    </source>
</evidence>
<reference evidence="1 2" key="1">
    <citation type="submission" date="2020-04" db="EMBL/GenBank/DDBJ databases">
        <authorList>
            <person name="Laetsch R D."/>
            <person name="Stevens L."/>
            <person name="Kumar S."/>
            <person name="Blaxter L. M."/>
        </authorList>
    </citation>
    <scope>NUCLEOTIDE SEQUENCE [LARGE SCALE GENOMIC DNA]</scope>
</reference>
<evidence type="ECO:0000313" key="1">
    <source>
        <dbReference type="EMBL" id="CAB3406440.1"/>
    </source>
</evidence>
<dbReference type="EMBL" id="CADEPM010000005">
    <property type="protein sequence ID" value="CAB3406440.1"/>
    <property type="molecule type" value="Genomic_DNA"/>
</dbReference>
<dbReference type="Proteomes" id="UP000494206">
    <property type="component" value="Unassembled WGS sequence"/>
</dbReference>